<feature type="region of interest" description="Disordered" evidence="1">
    <location>
        <begin position="261"/>
        <end position="287"/>
    </location>
</feature>
<proteinExistence type="predicted"/>
<feature type="transmembrane region" description="Helical" evidence="2">
    <location>
        <begin position="28"/>
        <end position="52"/>
    </location>
</feature>
<accession>A0AAJ5YZR1</accession>
<evidence type="ECO:0000256" key="2">
    <source>
        <dbReference type="SAM" id="Phobius"/>
    </source>
</evidence>
<organism evidence="3 4">
    <name type="scientific">Malassezia yamatoensis</name>
    <dbReference type="NCBI Taxonomy" id="253288"/>
    <lineage>
        <taxon>Eukaryota</taxon>
        <taxon>Fungi</taxon>
        <taxon>Dikarya</taxon>
        <taxon>Basidiomycota</taxon>
        <taxon>Ustilaginomycotina</taxon>
        <taxon>Malasseziomycetes</taxon>
        <taxon>Malasseziales</taxon>
        <taxon>Malasseziaceae</taxon>
        <taxon>Malassezia</taxon>
    </lineage>
</organism>
<sequence length="558" mass="60338">MDALRSLEGDDVQNSYGMYGFDGVLNNYYIYVSCSFGLAFLLILVMLFAVCLRDYRAGVRGRERDHSSDDLPLSVITSRASDARNNASISGSRNSKSIRLIRTPRRFSRVLRRRQLQRSSSTSTTRTQLAHSHDIEANAGQPVDNHESVHRDTSSSSLAAPAAAIDTHLAVLAPSVPSEPYPEHPDSGRFVSVSDSALGMRRAMQSTIESQVASTSTPSDFQQNSNQHTSPLDESDVAVVDALEIQHGVAQPPAYIASELRAPPSSSRSFSDRGKARAVSPESPTDHQRWLAHVATDDKSTLSELRSAASAPVPNLRAIASNVSYDLPNSISEENHTPSAPIMDSRSMPVSAPSLASAPIPDRIPVDPTVSSNDGNLPIADHSQLMRPTALDDIQTTNAYALPSGRNYIDPLASNEPFSDALRDRVDILPDSASTYRSASIKGGRQNGTDRMDTTATSAVHHQKQAEADAEIAHLRTLLPSVPTEYGLQSESLPIYGVTPSAPADVFGTAHEPLDLEQCDSHIVPDVNESTSETRTDMDPNGMRLSYAEETLDDNASR</sequence>
<dbReference type="AlphaFoldDB" id="A0AAJ5YZR1"/>
<dbReference type="Proteomes" id="UP001219567">
    <property type="component" value="Chromosome 5"/>
</dbReference>
<keyword evidence="2" id="KW-0812">Transmembrane</keyword>
<feature type="region of interest" description="Disordered" evidence="1">
    <location>
        <begin position="204"/>
        <end position="231"/>
    </location>
</feature>
<evidence type="ECO:0000313" key="3">
    <source>
        <dbReference type="EMBL" id="WFD00523.1"/>
    </source>
</evidence>
<keyword evidence="2" id="KW-0472">Membrane</keyword>
<feature type="compositionally biased region" description="Low complexity" evidence="1">
    <location>
        <begin position="117"/>
        <end position="129"/>
    </location>
</feature>
<evidence type="ECO:0000313" key="4">
    <source>
        <dbReference type="Proteomes" id="UP001219567"/>
    </source>
</evidence>
<feature type="region of interest" description="Disordered" evidence="1">
    <location>
        <begin position="523"/>
        <end position="558"/>
    </location>
</feature>
<keyword evidence="4" id="KW-1185">Reference proteome</keyword>
<gene>
    <name evidence="3" type="ORF">MYAM1_003272</name>
</gene>
<dbReference type="EMBL" id="CP119947">
    <property type="protein sequence ID" value="WFD00523.1"/>
    <property type="molecule type" value="Genomic_DNA"/>
</dbReference>
<feature type="region of interest" description="Disordered" evidence="1">
    <location>
        <begin position="111"/>
        <end position="159"/>
    </location>
</feature>
<evidence type="ECO:0000256" key="1">
    <source>
        <dbReference type="SAM" id="MobiDB-lite"/>
    </source>
</evidence>
<reference evidence="3 4" key="1">
    <citation type="submission" date="2023-03" db="EMBL/GenBank/DDBJ databases">
        <title>Mating type loci evolution in Malassezia.</title>
        <authorList>
            <person name="Coelho M.A."/>
        </authorList>
    </citation>
    <scope>NUCLEOTIDE SEQUENCE [LARGE SCALE GENOMIC DNA]</scope>
    <source>
        <strain evidence="3 4">CBS 9725</strain>
    </source>
</reference>
<protein>
    <submittedName>
        <fullName evidence="3">Uncharacterized protein</fullName>
    </submittedName>
</protein>
<feature type="compositionally biased region" description="Basic and acidic residues" evidence="1">
    <location>
        <begin position="144"/>
        <end position="153"/>
    </location>
</feature>
<name>A0AAJ5YZR1_9BASI</name>
<keyword evidence="2" id="KW-1133">Transmembrane helix</keyword>